<feature type="domain" description="Tripartite ATP-independent periplasmic transporters DctQ component" evidence="8">
    <location>
        <begin position="42"/>
        <end position="170"/>
    </location>
</feature>
<keyword evidence="2 7" id="KW-0813">Transport</keyword>
<feature type="transmembrane region" description="Helical" evidence="7">
    <location>
        <begin position="145"/>
        <end position="169"/>
    </location>
</feature>
<keyword evidence="3" id="KW-1003">Cell membrane</keyword>
<gene>
    <name evidence="9" type="ORF">CVP05_07455</name>
</gene>
<comment type="similarity">
    <text evidence="7">Belongs to the TRAP transporter small permease family.</text>
</comment>
<keyword evidence="5 7" id="KW-1133">Transmembrane helix</keyword>
<feature type="transmembrane region" description="Helical" evidence="7">
    <location>
        <begin position="21"/>
        <end position="50"/>
    </location>
</feature>
<sequence>MSEVMLENTLPEKIQRYSIGIYLFRITQGMAILGGFIFIALIMMSCYSLIDRKLGSGGVIGDIEIMQMGCAVAASLFLPFCTIMSEHLKVDFFTAKLPLSIRNKLDALADFCLFAVSLLLVWRIGLQVQDLKEYEEVSALLSFPMWIPNALIIPSFIMMALCAFYHFILHLNTKD</sequence>
<accession>A0A2M8S1V9</accession>
<reference evidence="9 10" key="1">
    <citation type="submission" date="2017-11" db="EMBL/GenBank/DDBJ databases">
        <title>Reclassification of Bisgaard taxon 7 as Conservatibacter flavescens gen. nov., sp. nov.</title>
        <authorList>
            <person name="Christensen H."/>
        </authorList>
    </citation>
    <scope>NUCLEOTIDE SEQUENCE [LARGE SCALE GENOMIC DNA]</scope>
    <source>
        <strain evidence="9 10">7_4</strain>
    </source>
</reference>
<keyword evidence="7" id="KW-0997">Cell inner membrane</keyword>
<comment type="function">
    <text evidence="7">Part of the tripartite ATP-independent periplasmic (TRAP) transport system.</text>
</comment>
<dbReference type="RefSeq" id="WP_100288944.1">
    <property type="nucleotide sequence ID" value="NZ_PHHA01000018.1"/>
</dbReference>
<evidence type="ECO:0000256" key="6">
    <source>
        <dbReference type="ARBA" id="ARBA00023136"/>
    </source>
</evidence>
<keyword evidence="4 7" id="KW-0812">Transmembrane</keyword>
<protein>
    <recommendedName>
        <fullName evidence="7">TRAP transporter small permease protein</fullName>
    </recommendedName>
</protein>
<feature type="transmembrane region" description="Helical" evidence="7">
    <location>
        <begin position="105"/>
        <end position="125"/>
    </location>
</feature>
<feature type="transmembrane region" description="Helical" evidence="7">
    <location>
        <begin position="65"/>
        <end position="84"/>
    </location>
</feature>
<keyword evidence="6 7" id="KW-0472">Membrane</keyword>
<evidence type="ECO:0000313" key="10">
    <source>
        <dbReference type="Proteomes" id="UP000229329"/>
    </source>
</evidence>
<dbReference type="Pfam" id="PF04290">
    <property type="entry name" value="DctQ"/>
    <property type="match status" value="1"/>
</dbReference>
<evidence type="ECO:0000256" key="1">
    <source>
        <dbReference type="ARBA" id="ARBA00004651"/>
    </source>
</evidence>
<evidence type="ECO:0000256" key="7">
    <source>
        <dbReference type="RuleBase" id="RU369079"/>
    </source>
</evidence>
<evidence type="ECO:0000256" key="4">
    <source>
        <dbReference type="ARBA" id="ARBA00022692"/>
    </source>
</evidence>
<evidence type="ECO:0000259" key="8">
    <source>
        <dbReference type="Pfam" id="PF04290"/>
    </source>
</evidence>
<proteinExistence type="inferred from homology"/>
<dbReference type="GO" id="GO:0022857">
    <property type="term" value="F:transmembrane transporter activity"/>
    <property type="evidence" value="ECO:0007669"/>
    <property type="project" value="UniProtKB-UniRule"/>
</dbReference>
<dbReference type="EMBL" id="PHHA01000018">
    <property type="protein sequence ID" value="PJG85086.1"/>
    <property type="molecule type" value="Genomic_DNA"/>
</dbReference>
<evidence type="ECO:0000256" key="2">
    <source>
        <dbReference type="ARBA" id="ARBA00022448"/>
    </source>
</evidence>
<evidence type="ECO:0000256" key="5">
    <source>
        <dbReference type="ARBA" id="ARBA00022989"/>
    </source>
</evidence>
<dbReference type="GO" id="GO:0005886">
    <property type="term" value="C:plasma membrane"/>
    <property type="evidence" value="ECO:0007669"/>
    <property type="project" value="UniProtKB-SubCell"/>
</dbReference>
<dbReference type="AlphaFoldDB" id="A0A2M8S1V9"/>
<name>A0A2M8S1V9_9PAST</name>
<dbReference type="InterPro" id="IPR055348">
    <property type="entry name" value="DctQ"/>
</dbReference>
<evidence type="ECO:0000256" key="3">
    <source>
        <dbReference type="ARBA" id="ARBA00022475"/>
    </source>
</evidence>
<comment type="subcellular location">
    <subcellularLocation>
        <location evidence="7">Cell inner membrane</location>
        <topology evidence="7">Multi-pass membrane protein</topology>
    </subcellularLocation>
    <subcellularLocation>
        <location evidence="1">Cell membrane</location>
        <topology evidence="1">Multi-pass membrane protein</topology>
    </subcellularLocation>
</comment>
<organism evidence="9 10">
    <name type="scientific">Conservatibacter flavescens</name>
    <dbReference type="NCBI Taxonomy" id="28161"/>
    <lineage>
        <taxon>Bacteria</taxon>
        <taxon>Pseudomonadati</taxon>
        <taxon>Pseudomonadota</taxon>
        <taxon>Gammaproteobacteria</taxon>
        <taxon>Pasteurellales</taxon>
        <taxon>Pasteurellaceae</taxon>
        <taxon>Conservatibacter</taxon>
    </lineage>
</organism>
<dbReference type="OrthoDB" id="6900059at2"/>
<dbReference type="Proteomes" id="UP000229329">
    <property type="component" value="Unassembled WGS sequence"/>
</dbReference>
<evidence type="ECO:0000313" key="9">
    <source>
        <dbReference type="EMBL" id="PJG85086.1"/>
    </source>
</evidence>
<comment type="subunit">
    <text evidence="7">The complex comprises the extracytoplasmic solute receptor protein and the two transmembrane proteins.</text>
</comment>
<keyword evidence="10" id="KW-1185">Reference proteome</keyword>
<comment type="caution">
    <text evidence="9">The sequence shown here is derived from an EMBL/GenBank/DDBJ whole genome shotgun (WGS) entry which is preliminary data.</text>
</comment>